<dbReference type="EMBL" id="JAECVW010000003">
    <property type="protein sequence ID" value="MBH8595033.1"/>
    <property type="molecule type" value="Genomic_DNA"/>
</dbReference>
<feature type="domain" description="Solute-binding protein family 3/N-terminal" evidence="3">
    <location>
        <begin position="29"/>
        <end position="252"/>
    </location>
</feature>
<dbReference type="GO" id="GO:0016020">
    <property type="term" value="C:membrane"/>
    <property type="evidence" value="ECO:0007669"/>
    <property type="project" value="InterPro"/>
</dbReference>
<dbReference type="Gene3D" id="3.40.190.10">
    <property type="entry name" value="Periplasmic binding protein-like II"/>
    <property type="match status" value="2"/>
</dbReference>
<gene>
    <name evidence="5" type="ORF">I8U20_06770</name>
</gene>
<feature type="chain" id="PRO_5039022442" evidence="2">
    <location>
        <begin position="19"/>
        <end position="252"/>
    </location>
</feature>
<dbReference type="GO" id="GO:0015276">
    <property type="term" value="F:ligand-gated monoatomic ion channel activity"/>
    <property type="evidence" value="ECO:0007669"/>
    <property type="project" value="InterPro"/>
</dbReference>
<dbReference type="CDD" id="cd13624">
    <property type="entry name" value="PBP2_Arg_Lys_His"/>
    <property type="match status" value="1"/>
</dbReference>
<keyword evidence="1 2" id="KW-0732">Signal</keyword>
<keyword evidence="6" id="KW-1185">Reference proteome</keyword>
<name>A0A8I1DC27_THEIN</name>
<dbReference type="SMART" id="SM00079">
    <property type="entry name" value="PBPe"/>
    <property type="match status" value="1"/>
</dbReference>
<feature type="signal peptide" evidence="2">
    <location>
        <begin position="1"/>
        <end position="18"/>
    </location>
</feature>
<dbReference type="InterPro" id="IPR001638">
    <property type="entry name" value="Solute-binding_3/MltF_N"/>
</dbReference>
<dbReference type="InterPro" id="IPR001320">
    <property type="entry name" value="Iontro_rcpt_C"/>
</dbReference>
<dbReference type="SMART" id="SM00062">
    <property type="entry name" value="PBPb"/>
    <property type="match status" value="1"/>
</dbReference>
<dbReference type="PANTHER" id="PTHR35936:SF17">
    <property type="entry name" value="ARGININE-BINDING EXTRACELLULAR PROTEIN ARTP"/>
    <property type="match status" value="1"/>
</dbReference>
<evidence type="ECO:0000313" key="6">
    <source>
        <dbReference type="Proteomes" id="UP000633619"/>
    </source>
</evidence>
<dbReference type="Pfam" id="PF00497">
    <property type="entry name" value="SBP_bac_3"/>
    <property type="match status" value="1"/>
</dbReference>
<protein>
    <submittedName>
        <fullName evidence="5">Basic amino acid ABC transporter substrate-binding protein</fullName>
    </submittedName>
</protein>
<sequence>MRFCMIILSLVSSLVLLAGCDSPAEKEHGIKVGTNAEFPPFEKLEGNGKITGFDAEILSAVAKAENLSFDFQHTGWDVMLNGVARGRLDAGISAITITEGRQKIYDFTEPYFEAKQVILVPSASPVKTLNDLKGKKIGVQSSTTGEQVVQKAFGNTYPGLKRYDVISSAVEDLKLGRIDAVVVDEAVNAEYLKKLGKSQFKTVQDSSMPAESYGIIVKKGNRELLNKLNSGLKKIKQNGTYDKIYAKYFGDK</sequence>
<evidence type="ECO:0000256" key="1">
    <source>
        <dbReference type="ARBA" id="ARBA00022729"/>
    </source>
</evidence>
<proteinExistence type="predicted"/>
<dbReference type="SUPFAM" id="SSF53850">
    <property type="entry name" value="Periplasmic binding protein-like II"/>
    <property type="match status" value="1"/>
</dbReference>
<dbReference type="PANTHER" id="PTHR35936">
    <property type="entry name" value="MEMBRANE-BOUND LYTIC MUREIN TRANSGLYCOSYLASE F"/>
    <property type="match status" value="1"/>
</dbReference>
<comment type="caution">
    <text evidence="5">The sequence shown here is derived from an EMBL/GenBank/DDBJ whole genome shotgun (WGS) entry which is preliminary data.</text>
</comment>
<accession>A0A8I1DC27</accession>
<dbReference type="PROSITE" id="PS51257">
    <property type="entry name" value="PROKAR_LIPOPROTEIN"/>
    <property type="match status" value="1"/>
</dbReference>
<evidence type="ECO:0000313" key="5">
    <source>
        <dbReference type="EMBL" id="MBH8595033.1"/>
    </source>
</evidence>
<dbReference type="RefSeq" id="WP_181731355.1">
    <property type="nucleotide sequence ID" value="NZ_JACEIR010000002.1"/>
</dbReference>
<reference evidence="5 6" key="1">
    <citation type="submission" date="2020-12" db="EMBL/GenBank/DDBJ databases">
        <title>WGS of Thermoactinomyces spp.</title>
        <authorList>
            <person name="Cheng K."/>
        </authorList>
    </citation>
    <scope>NUCLEOTIDE SEQUENCE [LARGE SCALE GENOMIC DNA]</scope>
    <source>
        <strain evidence="6">CICC 10671\DSM 43846</strain>
    </source>
</reference>
<evidence type="ECO:0000259" key="3">
    <source>
        <dbReference type="SMART" id="SM00062"/>
    </source>
</evidence>
<dbReference type="Proteomes" id="UP000633619">
    <property type="component" value="Unassembled WGS sequence"/>
</dbReference>
<evidence type="ECO:0000259" key="4">
    <source>
        <dbReference type="SMART" id="SM00079"/>
    </source>
</evidence>
<feature type="domain" description="Ionotropic glutamate receptor C-terminal" evidence="4">
    <location>
        <begin position="29"/>
        <end position="251"/>
    </location>
</feature>
<evidence type="ECO:0000256" key="2">
    <source>
        <dbReference type="SAM" id="SignalP"/>
    </source>
</evidence>
<organism evidence="5 6">
    <name type="scientific">Thermoactinomyces intermedius</name>
    <dbReference type="NCBI Taxonomy" id="2024"/>
    <lineage>
        <taxon>Bacteria</taxon>
        <taxon>Bacillati</taxon>
        <taxon>Bacillota</taxon>
        <taxon>Bacilli</taxon>
        <taxon>Bacillales</taxon>
        <taxon>Thermoactinomycetaceae</taxon>
        <taxon>Thermoactinomyces</taxon>
    </lineage>
</organism>
<dbReference type="AlphaFoldDB" id="A0A8I1DC27"/>